<evidence type="ECO:0000256" key="1">
    <source>
        <dbReference type="ARBA" id="ARBA00005189"/>
    </source>
</evidence>
<name>A0AAE4APX2_9BACT</name>
<dbReference type="Pfam" id="PF01553">
    <property type="entry name" value="Acyltransferase"/>
    <property type="match status" value="1"/>
</dbReference>
<protein>
    <submittedName>
        <fullName evidence="5">1-acyl-sn-glycerol-3-phosphate acyltransferase</fullName>
        <ecNumber evidence="5">2.3.1.51</ecNumber>
    </submittedName>
</protein>
<organism evidence="5 6">
    <name type="scientific">Oligosphaera ethanolica</name>
    <dbReference type="NCBI Taxonomy" id="760260"/>
    <lineage>
        <taxon>Bacteria</taxon>
        <taxon>Pseudomonadati</taxon>
        <taxon>Lentisphaerota</taxon>
        <taxon>Oligosphaeria</taxon>
        <taxon>Oligosphaerales</taxon>
        <taxon>Oligosphaeraceae</taxon>
        <taxon>Oligosphaera</taxon>
    </lineage>
</organism>
<sequence length="265" mass="29483">MDYVLNQDSYDTAPQTRCALARWTGNSRAALFFSLMRNFYLLGKCARRGEFDRVQQAYFSERNLRILESFGAQLHVRGLDNLRSEDGPYVLVGNHMSSVETAVLNAMISPRLDFTYVIKRSLFKVPCLGAAMHAVNAIGVDRDNPREDFKTILEEGKQRLAAGQSVLIFPEATRQLQFKAENFNSIGTKLAKSAGVKVLPFALKTDFMTPGLLFSEFGPLHPEKAVHFAFGAPMAVTGNGRDEHAAIVAFIAGKMAEWYAPQQPQ</sequence>
<dbReference type="SUPFAM" id="SSF69593">
    <property type="entry name" value="Glycerol-3-phosphate (1)-acyltransferase"/>
    <property type="match status" value="1"/>
</dbReference>
<keyword evidence="6" id="KW-1185">Reference proteome</keyword>
<dbReference type="PANTHER" id="PTHR10434:SF40">
    <property type="entry name" value="1-ACYL-SN-GLYCEROL-3-PHOSPHATE ACYLTRANSFERASE"/>
    <property type="match status" value="1"/>
</dbReference>
<proteinExistence type="predicted"/>
<dbReference type="CDD" id="cd07989">
    <property type="entry name" value="LPLAT_AGPAT-like"/>
    <property type="match status" value="1"/>
</dbReference>
<dbReference type="EC" id="2.3.1.51" evidence="5"/>
<comment type="caution">
    <text evidence="5">The sequence shown here is derived from an EMBL/GenBank/DDBJ whole genome shotgun (WGS) entry which is preliminary data.</text>
</comment>
<gene>
    <name evidence="5" type="ORF">J3R75_003881</name>
</gene>
<feature type="domain" description="Phospholipid/glycerol acyltransferase" evidence="4">
    <location>
        <begin position="89"/>
        <end position="206"/>
    </location>
</feature>
<evidence type="ECO:0000259" key="4">
    <source>
        <dbReference type="SMART" id="SM00563"/>
    </source>
</evidence>
<dbReference type="GO" id="GO:0003841">
    <property type="term" value="F:1-acylglycerol-3-phosphate O-acyltransferase activity"/>
    <property type="evidence" value="ECO:0007669"/>
    <property type="project" value="UniProtKB-EC"/>
</dbReference>
<dbReference type="SMART" id="SM00563">
    <property type="entry name" value="PlsC"/>
    <property type="match status" value="1"/>
</dbReference>
<keyword evidence="3 5" id="KW-0012">Acyltransferase</keyword>
<dbReference type="PANTHER" id="PTHR10434">
    <property type="entry name" value="1-ACYL-SN-GLYCEROL-3-PHOSPHATE ACYLTRANSFERASE"/>
    <property type="match status" value="1"/>
</dbReference>
<evidence type="ECO:0000256" key="3">
    <source>
        <dbReference type="ARBA" id="ARBA00023315"/>
    </source>
</evidence>
<evidence type="ECO:0000256" key="2">
    <source>
        <dbReference type="ARBA" id="ARBA00022679"/>
    </source>
</evidence>
<dbReference type="AlphaFoldDB" id="A0AAE4APX2"/>
<dbReference type="Proteomes" id="UP001238163">
    <property type="component" value="Unassembled WGS sequence"/>
</dbReference>
<reference evidence="5" key="1">
    <citation type="submission" date="2023-07" db="EMBL/GenBank/DDBJ databases">
        <title>Genomic Encyclopedia of Type Strains, Phase IV (KMG-IV): sequencing the most valuable type-strain genomes for metagenomic binning, comparative biology and taxonomic classification.</title>
        <authorList>
            <person name="Goeker M."/>
        </authorList>
    </citation>
    <scope>NUCLEOTIDE SEQUENCE</scope>
    <source>
        <strain evidence="5">DSM 24202</strain>
    </source>
</reference>
<dbReference type="InterPro" id="IPR002123">
    <property type="entry name" value="Plipid/glycerol_acylTrfase"/>
</dbReference>
<keyword evidence="2 5" id="KW-0808">Transferase</keyword>
<evidence type="ECO:0000313" key="5">
    <source>
        <dbReference type="EMBL" id="MDQ0291774.1"/>
    </source>
</evidence>
<dbReference type="GO" id="GO:0006654">
    <property type="term" value="P:phosphatidic acid biosynthetic process"/>
    <property type="evidence" value="ECO:0007669"/>
    <property type="project" value="TreeGrafter"/>
</dbReference>
<dbReference type="RefSeq" id="WP_307265056.1">
    <property type="nucleotide sequence ID" value="NZ_JAUSVL010000001.1"/>
</dbReference>
<comment type="pathway">
    <text evidence="1">Lipid metabolism.</text>
</comment>
<dbReference type="EMBL" id="JAUSVL010000001">
    <property type="protein sequence ID" value="MDQ0291774.1"/>
    <property type="molecule type" value="Genomic_DNA"/>
</dbReference>
<accession>A0AAE4APX2</accession>
<evidence type="ECO:0000313" key="6">
    <source>
        <dbReference type="Proteomes" id="UP001238163"/>
    </source>
</evidence>